<keyword evidence="1" id="KW-0493">Microtubule</keyword>
<feature type="compositionally biased region" description="Low complexity" evidence="8">
    <location>
        <begin position="917"/>
        <end position="934"/>
    </location>
</feature>
<feature type="compositionally biased region" description="Low complexity" evidence="8">
    <location>
        <begin position="1086"/>
        <end position="1095"/>
    </location>
</feature>
<keyword evidence="11" id="KW-1185">Reference proteome</keyword>
<evidence type="ECO:0000256" key="8">
    <source>
        <dbReference type="SAM" id="MobiDB-lite"/>
    </source>
</evidence>
<dbReference type="GO" id="GO:0005524">
    <property type="term" value="F:ATP binding"/>
    <property type="evidence" value="ECO:0007669"/>
    <property type="project" value="UniProtKB-UniRule"/>
</dbReference>
<feature type="binding site" evidence="6">
    <location>
        <begin position="129"/>
        <end position="136"/>
    </location>
    <ligand>
        <name>ATP</name>
        <dbReference type="ChEBI" id="CHEBI:30616"/>
    </ligand>
</feature>
<dbReference type="FunFam" id="3.40.850.10:FF:000096">
    <property type="entry name" value="Kinesin-like protein"/>
    <property type="match status" value="1"/>
</dbReference>
<dbReference type="STRING" id="71784.A0A1Y2BGV8"/>
<evidence type="ECO:0000256" key="5">
    <source>
        <dbReference type="ARBA" id="ARBA00023175"/>
    </source>
</evidence>
<gene>
    <name evidence="10" type="ORF">BCR39DRAFT_518253</name>
</gene>
<keyword evidence="3 6" id="KW-0067">ATP-binding</keyword>
<feature type="compositionally biased region" description="Polar residues" evidence="8">
    <location>
        <begin position="935"/>
        <end position="951"/>
    </location>
</feature>
<evidence type="ECO:0000256" key="1">
    <source>
        <dbReference type="ARBA" id="ARBA00022701"/>
    </source>
</evidence>
<feature type="compositionally biased region" description="Polar residues" evidence="8">
    <location>
        <begin position="794"/>
        <end position="810"/>
    </location>
</feature>
<protein>
    <submittedName>
        <fullName evidence="10">Kinesin motor domain-domain-containing protein</fullName>
    </submittedName>
</protein>
<dbReference type="PRINTS" id="PR00380">
    <property type="entry name" value="KINESINHEAVY"/>
</dbReference>
<dbReference type="InterPro" id="IPR027417">
    <property type="entry name" value="P-loop_NTPase"/>
</dbReference>
<dbReference type="PROSITE" id="PS50067">
    <property type="entry name" value="KINESIN_MOTOR_2"/>
    <property type="match status" value="1"/>
</dbReference>
<feature type="domain" description="Kinesin motor" evidence="9">
    <location>
        <begin position="5"/>
        <end position="386"/>
    </location>
</feature>
<name>A0A1Y2BGV8_9TREE</name>
<dbReference type="InterPro" id="IPR019821">
    <property type="entry name" value="Kinesin_motor_CS"/>
</dbReference>
<accession>A0A1Y2BGV8</accession>
<sequence length="1119" mass="120479">MDSNAIQICVRVRPWHAEKELPYITQKSNEVVFLGDGNFAVSPRKPVPIGSLREVVDVVDDRALHFDTPEPNAETKRGQPGAKRYKDRRYIFDQVFPMDATQEMVFERTAKPLLDGVLDGYNATVFAYGATGCGKTHTISGNEADPGITIRIMRELFEKIEESKDEYDTYIELSMVEIYNELIRDLLSDNFPSFPPGGLKLLENEKERVTLDRVTLKRPQSVEEVMEMVLLGNQRRSTSFTASNSESSRSHAVLQISVGRNSKGHTVDLASAVVKQCTSSATLSIIDLAGSERAAATRNMGARMKEGANINKSLLALSSCISALCTRPVRGVSQHVPYRNSKLTRMLKFSLGGNCRTVMIVCVSPSSKDIEDTHNTLVWADKAKNVSTKITRNTGGFEVNVGQYLKTIQSLTTRNQELEKKLLADVKVEIQKAEQKRKAVMAEADTALKALRTDVDPLVALMLEGATQRSLWDGAELRMSSLKRRLDEVDNDVLGRTMEERRAEKAFLEDLFHQQRDAYRGNADVQAVIQQESSKKVAVETRFAALEKRKFNDALTELDLEYVHQCINIQRLEVAAKIAAAREKGYRESVQRQADLFAKAAGMLFRFTSTLQAETDSLVGALPNLGESEDAQSSIESLQQLSSHSEAALQSLFGGSLSPVAAPLPPVSHLDSDPPAKSSPAALPRRRPHPSPGDSSLSQSTRPSSYRLAAPRRPSAHPGDSSVSQPALAVRQSPAMRRLQATTRAPASPRRGGRFASPRKPVPRSTIVSKPSAVKKGGIRWRDEEGEGDLATRKSLTPSASGGDTTQSPETGEDAWEEVESDKSDSDMMRPPPIPTAGDSTNSASSSSTSAPRIAPPIPEWKKNRMLLGKLGGLQSLDEEPENQSSPENVPATRSFGLMGPPVRGARGPLTERHHVPAAATGSASSTPKSNTSSLYKPTLTSAARTSTSGPYGSHGASRRVSSIGPARNERRHSRMSAAPYSSVGESSMSMSMSMANKSISGLPSSGTNTSALSIGAKRLMEPTASSLNRRASVMGLNAPAGSSMAPRVSLASRPSMGNLAGTSAASGSGLRGPSLGGAPTGLGPGLPSLTSRPSISRFGMLSQIGIAGAGDTSKAAWR</sequence>
<evidence type="ECO:0000256" key="2">
    <source>
        <dbReference type="ARBA" id="ARBA00022741"/>
    </source>
</evidence>
<comment type="caution">
    <text evidence="10">The sequence shown here is derived from an EMBL/GenBank/DDBJ whole genome shotgun (WGS) entry which is preliminary data.</text>
</comment>
<dbReference type="SMART" id="SM00129">
    <property type="entry name" value="KISc"/>
    <property type="match status" value="1"/>
</dbReference>
<dbReference type="EMBL" id="MCFC01000004">
    <property type="protein sequence ID" value="ORY34049.1"/>
    <property type="molecule type" value="Genomic_DNA"/>
</dbReference>
<dbReference type="GO" id="GO:0008017">
    <property type="term" value="F:microtubule binding"/>
    <property type="evidence" value="ECO:0007669"/>
    <property type="project" value="InterPro"/>
</dbReference>
<feature type="compositionally biased region" description="Low complexity" evidence="8">
    <location>
        <begin position="982"/>
        <end position="992"/>
    </location>
</feature>
<feature type="compositionally biased region" description="Gly residues" evidence="8">
    <location>
        <begin position="1075"/>
        <end position="1085"/>
    </location>
</feature>
<reference evidence="10 11" key="1">
    <citation type="submission" date="2016-07" db="EMBL/GenBank/DDBJ databases">
        <title>Pervasive Adenine N6-methylation of Active Genes in Fungi.</title>
        <authorList>
            <consortium name="DOE Joint Genome Institute"/>
            <person name="Mondo S.J."/>
            <person name="Dannebaum R.O."/>
            <person name="Kuo R.C."/>
            <person name="Labutti K."/>
            <person name="Haridas S."/>
            <person name="Kuo A."/>
            <person name="Salamov A."/>
            <person name="Ahrendt S.R."/>
            <person name="Lipzen A."/>
            <person name="Sullivan W."/>
            <person name="Andreopoulos W.B."/>
            <person name="Clum A."/>
            <person name="Lindquist E."/>
            <person name="Daum C."/>
            <person name="Ramamoorthy G.K."/>
            <person name="Gryganskyi A."/>
            <person name="Culley D."/>
            <person name="Magnuson J.K."/>
            <person name="James T.Y."/>
            <person name="O'Malley M.A."/>
            <person name="Stajich J.E."/>
            <person name="Spatafora J.W."/>
            <person name="Visel A."/>
            <person name="Grigoriev I.V."/>
        </authorList>
    </citation>
    <scope>NUCLEOTIDE SEQUENCE [LARGE SCALE GENOMIC DNA]</scope>
    <source>
        <strain evidence="10 11">68-887.2</strain>
    </source>
</reference>
<evidence type="ECO:0000256" key="3">
    <source>
        <dbReference type="ARBA" id="ARBA00022840"/>
    </source>
</evidence>
<dbReference type="Pfam" id="PF00225">
    <property type="entry name" value="Kinesin"/>
    <property type="match status" value="1"/>
</dbReference>
<feature type="compositionally biased region" description="Acidic residues" evidence="8">
    <location>
        <begin position="811"/>
        <end position="820"/>
    </location>
</feature>
<keyword evidence="2 6" id="KW-0547">Nucleotide-binding</keyword>
<dbReference type="InParanoid" id="A0A1Y2BGV8"/>
<organism evidence="10 11">
    <name type="scientific">Naematelia encephala</name>
    <dbReference type="NCBI Taxonomy" id="71784"/>
    <lineage>
        <taxon>Eukaryota</taxon>
        <taxon>Fungi</taxon>
        <taxon>Dikarya</taxon>
        <taxon>Basidiomycota</taxon>
        <taxon>Agaricomycotina</taxon>
        <taxon>Tremellomycetes</taxon>
        <taxon>Tremellales</taxon>
        <taxon>Naemateliaceae</taxon>
        <taxon>Naematelia</taxon>
    </lineage>
</organism>
<feature type="region of interest" description="Disordered" evidence="8">
    <location>
        <begin position="1039"/>
        <end position="1095"/>
    </location>
</feature>
<dbReference type="PANTHER" id="PTHR47968">
    <property type="entry name" value="CENTROMERE PROTEIN E"/>
    <property type="match status" value="1"/>
</dbReference>
<dbReference type="Proteomes" id="UP000193986">
    <property type="component" value="Unassembled WGS sequence"/>
</dbReference>
<evidence type="ECO:0000256" key="7">
    <source>
        <dbReference type="SAM" id="Coils"/>
    </source>
</evidence>
<dbReference type="SUPFAM" id="SSF52540">
    <property type="entry name" value="P-loop containing nucleoside triphosphate hydrolases"/>
    <property type="match status" value="1"/>
</dbReference>
<dbReference type="PROSITE" id="PS00411">
    <property type="entry name" value="KINESIN_MOTOR_1"/>
    <property type="match status" value="1"/>
</dbReference>
<evidence type="ECO:0000256" key="4">
    <source>
        <dbReference type="ARBA" id="ARBA00023054"/>
    </source>
</evidence>
<comment type="similarity">
    <text evidence="6">Belongs to the TRAFAC class myosin-kinesin ATPase superfamily. Kinesin family.</text>
</comment>
<evidence type="ECO:0000256" key="6">
    <source>
        <dbReference type="PROSITE-ProRule" id="PRU00283"/>
    </source>
</evidence>
<dbReference type="PANTHER" id="PTHR47968:SF13">
    <property type="entry name" value="KINESIN-LIKE PROTEIN KIF19 ISOFORM X1"/>
    <property type="match status" value="1"/>
</dbReference>
<dbReference type="GO" id="GO:0007018">
    <property type="term" value="P:microtubule-based movement"/>
    <property type="evidence" value="ECO:0007669"/>
    <property type="project" value="InterPro"/>
</dbReference>
<feature type="compositionally biased region" description="Low complexity" evidence="8">
    <location>
        <begin position="1064"/>
        <end position="1074"/>
    </location>
</feature>
<feature type="region of interest" description="Disordered" evidence="8">
    <location>
        <begin position="664"/>
        <end position="992"/>
    </location>
</feature>
<dbReference type="FunCoup" id="A0A1Y2BGV8">
    <property type="interactions" value="185"/>
</dbReference>
<dbReference type="GO" id="GO:0005874">
    <property type="term" value="C:microtubule"/>
    <property type="evidence" value="ECO:0007669"/>
    <property type="project" value="UniProtKB-KW"/>
</dbReference>
<dbReference type="AlphaFoldDB" id="A0A1Y2BGV8"/>
<dbReference type="GO" id="GO:0003777">
    <property type="term" value="F:microtubule motor activity"/>
    <property type="evidence" value="ECO:0007669"/>
    <property type="project" value="InterPro"/>
</dbReference>
<proteinExistence type="inferred from homology"/>
<dbReference type="InterPro" id="IPR036961">
    <property type="entry name" value="Kinesin_motor_dom_sf"/>
</dbReference>
<dbReference type="Gene3D" id="3.40.850.10">
    <property type="entry name" value="Kinesin motor domain"/>
    <property type="match status" value="1"/>
</dbReference>
<dbReference type="OrthoDB" id="3176171at2759"/>
<evidence type="ECO:0000313" key="10">
    <source>
        <dbReference type="EMBL" id="ORY34049.1"/>
    </source>
</evidence>
<feature type="compositionally biased region" description="Polar residues" evidence="8">
    <location>
        <begin position="693"/>
        <end position="704"/>
    </location>
</feature>
<keyword evidence="4 7" id="KW-0175">Coiled coil</keyword>
<keyword evidence="5 6" id="KW-0505">Motor protein</keyword>
<evidence type="ECO:0000259" key="9">
    <source>
        <dbReference type="PROSITE" id="PS50067"/>
    </source>
</evidence>
<feature type="compositionally biased region" description="Low complexity" evidence="8">
    <location>
        <begin position="840"/>
        <end position="851"/>
    </location>
</feature>
<feature type="coiled-coil region" evidence="7">
    <location>
        <begin position="401"/>
        <end position="450"/>
    </location>
</feature>
<evidence type="ECO:0000313" key="11">
    <source>
        <dbReference type="Proteomes" id="UP000193986"/>
    </source>
</evidence>
<dbReference type="InterPro" id="IPR001752">
    <property type="entry name" value="Kinesin_motor_dom"/>
</dbReference>
<dbReference type="InterPro" id="IPR027640">
    <property type="entry name" value="Kinesin-like_fam"/>
</dbReference>